<keyword evidence="1" id="KW-1133">Transmembrane helix</keyword>
<gene>
    <name evidence="2" type="ORF">NCTC10684_04807</name>
</gene>
<evidence type="ECO:0000313" key="2">
    <source>
        <dbReference type="EMBL" id="SUU91538.1"/>
    </source>
</evidence>
<keyword evidence="1" id="KW-0472">Membrane</keyword>
<protein>
    <submittedName>
        <fullName evidence="2">Uncharacterized protein</fullName>
    </submittedName>
</protein>
<organism evidence="2 3">
    <name type="scientific">Aminobacter aminovorans</name>
    <name type="common">Chelatobacter heintzii</name>
    <dbReference type="NCBI Taxonomy" id="83263"/>
    <lineage>
        <taxon>Bacteria</taxon>
        <taxon>Pseudomonadati</taxon>
        <taxon>Pseudomonadota</taxon>
        <taxon>Alphaproteobacteria</taxon>
        <taxon>Hyphomicrobiales</taxon>
        <taxon>Phyllobacteriaceae</taxon>
        <taxon>Aminobacter</taxon>
    </lineage>
</organism>
<evidence type="ECO:0000313" key="3">
    <source>
        <dbReference type="Proteomes" id="UP000254701"/>
    </source>
</evidence>
<proteinExistence type="predicted"/>
<keyword evidence="1" id="KW-0812">Transmembrane</keyword>
<reference evidence="2 3" key="1">
    <citation type="submission" date="2018-06" db="EMBL/GenBank/DDBJ databases">
        <authorList>
            <consortium name="Pathogen Informatics"/>
            <person name="Doyle S."/>
        </authorList>
    </citation>
    <scope>NUCLEOTIDE SEQUENCE [LARGE SCALE GENOMIC DNA]</scope>
    <source>
        <strain evidence="2 3">NCTC10684</strain>
    </source>
</reference>
<dbReference type="EMBL" id="UFSM01000001">
    <property type="protein sequence ID" value="SUU91538.1"/>
    <property type="molecule type" value="Genomic_DNA"/>
</dbReference>
<evidence type="ECO:0000256" key="1">
    <source>
        <dbReference type="SAM" id="Phobius"/>
    </source>
</evidence>
<dbReference type="Proteomes" id="UP000254701">
    <property type="component" value="Unassembled WGS sequence"/>
</dbReference>
<accession>A0A380WRP5</accession>
<dbReference type="AlphaFoldDB" id="A0A380WRP5"/>
<name>A0A380WRP5_AMIAI</name>
<sequence length="93" mass="9765">MCCALTAMVFAVMAAWRRFRRAASGWHCRLRWAAAVVAALVGGVGAAAAAQHLGHYAVRAEINQRSIVAEMLAQPICSGKAARSGAQLAISLD</sequence>
<feature type="transmembrane region" description="Helical" evidence="1">
    <location>
        <begin position="30"/>
        <end position="50"/>
    </location>
</feature>